<gene>
    <name evidence="1" type="ORF">BLM47_10110</name>
</gene>
<evidence type="ECO:0000313" key="2">
    <source>
        <dbReference type="Proteomes" id="UP000243688"/>
    </source>
</evidence>
<dbReference type="Proteomes" id="UP000243688">
    <property type="component" value="Unassembled WGS sequence"/>
</dbReference>
<proteinExistence type="predicted"/>
<dbReference type="AlphaFoldDB" id="A0A2A6DYZ4"/>
<protein>
    <recommendedName>
        <fullName evidence="3">Type I-B CRISPR-associated protein Cas8b/Csh1</fullName>
    </recommendedName>
</protein>
<reference evidence="1 2" key="1">
    <citation type="submission" date="2016-12" db="EMBL/GenBank/DDBJ databases">
        <title>Candidatus Reconcilibacillus cellulovorans genome.</title>
        <authorList>
            <person name="Kolinko S."/>
            <person name="Wu Y.-W."/>
            <person name="Tachea F."/>
            <person name="Denzel E."/>
            <person name="Hiras J."/>
            <person name="Baecker N."/>
            <person name="Chan L.J."/>
            <person name="Eichorst S.A."/>
            <person name="Frey D."/>
            <person name="Adams P.D."/>
            <person name="Pray T."/>
            <person name="Tanjore D."/>
            <person name="Petzold C.J."/>
            <person name="Gladden J.M."/>
            <person name="Simmons B.A."/>
            <person name="Singer S.W."/>
        </authorList>
    </citation>
    <scope>NUCLEOTIDE SEQUENCE [LARGE SCALE GENOMIC DNA]</scope>
    <source>
        <strain evidence="1">JTherm</strain>
    </source>
</reference>
<evidence type="ECO:0000313" key="1">
    <source>
        <dbReference type="EMBL" id="PDO09912.1"/>
    </source>
</evidence>
<evidence type="ECO:0008006" key="3">
    <source>
        <dbReference type="Google" id="ProtNLM"/>
    </source>
</evidence>
<sequence>MLTESLIHVGRAVLAGSWTSRQKLALLTDVHADNTKNFFQNVFIAEYSPSDGRVAVSCKPVGNYASEGRGKKKEFHVDTRAVVAFPVVYPSGGNPLLAQGIYPFPCYLMFDRHFQWLGDPLEFANSFLLPRLRSTVSYRSASEHERVQFAAIVSQAMSAEVARKPSGDKRLGILMIFDPRLDVFAYGGRRDETGEHLWIGESMLEPGKHLHLKGDIALQLVSEARFLEASELGREKHAISTFTNRKSDEVVAVYNRSWLWLSPTWDLPKSIYWKDNEWTKGVKIDRKSYEAFLNGAQLIKQLTRPLSNAVLKEIFSPITNAEARSRPDKGNFERIYGAPMIVPLLDRGYEISFNMIESMLREQEVRGRPADLHLSTIGGIELDIEFPESADPDEFRLVLLYYSGELSRGDVHIRALIEDVIPSVARKLDLIVRELKDAVVPEVQSKFEASGEISYRYENLLTLFGNAYGPGYVWSALRDALHGRQLYADRIVRATAAKLTELAKKEDTWGMKKELTFLVIFLSFLDMYNESIRNETGKGEDLLSQWDELMRKYHDGELREEDLDSPEKLGFVTGLLMRQFHNAFWAKTEKDFLKSRVLQFGNKLTPDMIWKDGVLRCKELAIKWSFNPGKMFDPNYAVVCLAFDRARQENWLTEKFYEFLNMFWAGYLLYKNPKKEESTKGEESA</sequence>
<dbReference type="InterPro" id="IPR013389">
    <property type="entry name" value="CRISPR-assoc_prot_Cas8b"/>
</dbReference>
<dbReference type="Pfam" id="PF09484">
    <property type="entry name" value="Cas_TM1802"/>
    <property type="match status" value="1"/>
</dbReference>
<accession>A0A2A6DYZ4</accession>
<dbReference type="EMBL" id="MOXJ01000024">
    <property type="protein sequence ID" value="PDO09912.1"/>
    <property type="molecule type" value="Genomic_DNA"/>
</dbReference>
<organism evidence="1 2">
    <name type="scientific">Candidatus Reconcilbacillus cellulovorans</name>
    <dbReference type="NCBI Taxonomy" id="1906605"/>
    <lineage>
        <taxon>Bacteria</taxon>
        <taxon>Bacillati</taxon>
        <taxon>Bacillota</taxon>
        <taxon>Bacilli</taxon>
        <taxon>Bacillales</taxon>
        <taxon>Paenibacillaceae</taxon>
        <taxon>Candidatus Reconcilbacillus</taxon>
    </lineage>
</organism>
<comment type="caution">
    <text evidence="1">The sequence shown here is derived from an EMBL/GenBank/DDBJ whole genome shotgun (WGS) entry which is preliminary data.</text>
</comment>
<name>A0A2A6DYZ4_9BACL</name>